<dbReference type="Pfam" id="PF00696">
    <property type="entry name" value="AA_kinase"/>
    <property type="match status" value="1"/>
</dbReference>
<evidence type="ECO:0000313" key="3">
    <source>
        <dbReference type="EMBL" id="SVB57359.1"/>
    </source>
</evidence>
<dbReference type="PANTHER" id="PTHR23342:SF0">
    <property type="entry name" value="N-ACETYLGLUTAMATE SYNTHASE, MITOCHONDRIAL"/>
    <property type="match status" value="1"/>
</dbReference>
<evidence type="ECO:0000256" key="1">
    <source>
        <dbReference type="ARBA" id="ARBA00022679"/>
    </source>
</evidence>
<feature type="domain" description="Aspartate/glutamate/uridylate kinase" evidence="2">
    <location>
        <begin position="2"/>
        <end position="159"/>
    </location>
</feature>
<organism evidence="3">
    <name type="scientific">marine metagenome</name>
    <dbReference type="NCBI Taxonomy" id="408172"/>
    <lineage>
        <taxon>unclassified sequences</taxon>
        <taxon>metagenomes</taxon>
        <taxon>ecological metagenomes</taxon>
    </lineage>
</organism>
<proteinExistence type="predicted"/>
<accession>A0A382F3V3</accession>
<evidence type="ECO:0000259" key="2">
    <source>
        <dbReference type="Pfam" id="PF00696"/>
    </source>
</evidence>
<keyword evidence="1" id="KW-0808">Transferase</keyword>
<dbReference type="PANTHER" id="PTHR23342">
    <property type="entry name" value="N-ACETYLGLUTAMATE SYNTHASE"/>
    <property type="match status" value="1"/>
</dbReference>
<gene>
    <name evidence="3" type="ORF">METZ01_LOCUS210213</name>
</gene>
<protein>
    <recommendedName>
        <fullName evidence="2">Aspartate/glutamate/uridylate kinase domain-containing protein</fullName>
    </recommendedName>
</protein>
<name>A0A382F3V3_9ZZZZ</name>
<dbReference type="AlphaFoldDB" id="A0A382F3V3"/>
<dbReference type="GO" id="GO:0003991">
    <property type="term" value="F:acetylglutamate kinase activity"/>
    <property type="evidence" value="ECO:0007669"/>
    <property type="project" value="TreeGrafter"/>
</dbReference>
<dbReference type="Gene3D" id="3.40.1160.10">
    <property type="entry name" value="Acetylglutamate kinase-like"/>
    <property type="match status" value="1"/>
</dbReference>
<feature type="non-terminal residue" evidence="3">
    <location>
        <position position="1"/>
    </location>
</feature>
<dbReference type="InterPro" id="IPR001048">
    <property type="entry name" value="Asp/Glu/Uridylate_kinase"/>
</dbReference>
<dbReference type="GO" id="GO:0006526">
    <property type="term" value="P:L-arginine biosynthetic process"/>
    <property type="evidence" value="ECO:0007669"/>
    <property type="project" value="TreeGrafter"/>
</dbReference>
<reference evidence="3" key="1">
    <citation type="submission" date="2018-05" db="EMBL/GenBank/DDBJ databases">
        <authorList>
            <person name="Lanie J.A."/>
            <person name="Ng W.-L."/>
            <person name="Kazmierczak K.M."/>
            <person name="Andrzejewski T.M."/>
            <person name="Davidsen T.M."/>
            <person name="Wayne K.J."/>
            <person name="Tettelin H."/>
            <person name="Glass J.I."/>
            <person name="Rusch D."/>
            <person name="Podicherti R."/>
            <person name="Tsui H.-C.T."/>
            <person name="Winkler M.E."/>
        </authorList>
    </citation>
    <scope>NUCLEOTIDE SEQUENCE</scope>
</reference>
<dbReference type="SUPFAM" id="SSF53633">
    <property type="entry name" value="Carbamate kinase-like"/>
    <property type="match status" value="1"/>
</dbReference>
<sequence>VAAVNAAGRPAVGLTGADGEIGLAELAPPYRTNAGQVVQLGLVGDPVATAPPKLLSQLVHAGYTPIIASIGVTRDGQLVNVNADALAAQLAVNLHATTLMVAGTTGGVLDIDQRPLPRLSDEDIERLVSDGAISAGMVTKLASCRAARRGGVQNVRIIDGRPGLDVNTVTGTIIDTAMQSSPQKERVKL</sequence>
<dbReference type="InterPro" id="IPR036393">
    <property type="entry name" value="AceGlu_kinase-like_sf"/>
</dbReference>
<dbReference type="EMBL" id="UINC01047730">
    <property type="protein sequence ID" value="SVB57359.1"/>
    <property type="molecule type" value="Genomic_DNA"/>
</dbReference>